<feature type="transmembrane region" description="Helical" evidence="25">
    <location>
        <begin position="319"/>
        <end position="337"/>
    </location>
</feature>
<comment type="catalytic activity">
    <reaction evidence="8">
        <text>L-lysyl-L-alanine(out) = L-lysyl-L-alanine(in)</text>
        <dbReference type="Rhea" id="RHEA:79399"/>
        <dbReference type="ChEBI" id="CHEBI:229954"/>
    </reaction>
</comment>
<feature type="transmembrane region" description="Helical" evidence="25">
    <location>
        <begin position="12"/>
        <end position="30"/>
    </location>
</feature>
<feature type="transmembrane region" description="Helical" evidence="25">
    <location>
        <begin position="293"/>
        <end position="313"/>
    </location>
</feature>
<gene>
    <name evidence="27" type="ORF">MKS91_00435</name>
</gene>
<comment type="subcellular location">
    <subcellularLocation>
        <location evidence="1">Lysosome membrane</location>
        <topology evidence="1">Multi-pass membrane protein</topology>
    </subcellularLocation>
</comment>
<comment type="subunit">
    <text evidence="24">Homodimer. Interacts with lysosomal protein GLMP (via lumenal domain); the interaction starts while both proteins are still in the endoplasmic reticulum and is required for stabilization of MFSD1 in lysosomes but has no direct effect on its targeting to lysosomes or transporter activity.</text>
</comment>
<feature type="transmembrane region" description="Helical" evidence="25">
    <location>
        <begin position="109"/>
        <end position="129"/>
    </location>
</feature>
<comment type="catalytic activity">
    <reaction evidence="17">
        <text>L-arginyl-glycine(out) = L-arginyl-glycine(in)</text>
        <dbReference type="Rhea" id="RHEA:79391"/>
        <dbReference type="ChEBI" id="CHEBI:229955"/>
    </reaction>
</comment>
<evidence type="ECO:0000256" key="19">
    <source>
        <dbReference type="ARBA" id="ARBA00044919"/>
    </source>
</evidence>
<dbReference type="CDD" id="cd06174">
    <property type="entry name" value="MFS"/>
    <property type="match status" value="1"/>
</dbReference>
<keyword evidence="3" id="KW-0813">Transport</keyword>
<feature type="domain" description="Major facilitator superfamily (MFS) profile" evidence="26">
    <location>
        <begin position="16"/>
        <end position="415"/>
    </location>
</feature>
<evidence type="ECO:0000256" key="16">
    <source>
        <dbReference type="ARBA" id="ARBA00044900"/>
    </source>
</evidence>
<feature type="transmembrane region" description="Helical" evidence="25">
    <location>
        <begin position="349"/>
        <end position="370"/>
    </location>
</feature>
<keyword evidence="6 25" id="KW-0472">Membrane</keyword>
<evidence type="ECO:0000256" key="11">
    <source>
        <dbReference type="ARBA" id="ARBA00044884"/>
    </source>
</evidence>
<dbReference type="PROSITE" id="PS50850">
    <property type="entry name" value="MFS"/>
    <property type="match status" value="1"/>
</dbReference>
<evidence type="ECO:0000256" key="24">
    <source>
        <dbReference type="ARBA" id="ARBA00046376"/>
    </source>
</evidence>
<accession>A0ABT1L5N7</accession>
<evidence type="ECO:0000256" key="21">
    <source>
        <dbReference type="ARBA" id="ARBA00044985"/>
    </source>
</evidence>
<evidence type="ECO:0000256" key="8">
    <source>
        <dbReference type="ARBA" id="ARBA00044876"/>
    </source>
</evidence>
<dbReference type="Pfam" id="PF07690">
    <property type="entry name" value="MFS_1"/>
    <property type="match status" value="1"/>
</dbReference>
<dbReference type="RefSeq" id="WP_258568877.1">
    <property type="nucleotide sequence ID" value="NZ_JAKUDN010000001.1"/>
</dbReference>
<evidence type="ECO:0000256" key="4">
    <source>
        <dbReference type="ARBA" id="ARBA00022692"/>
    </source>
</evidence>
<evidence type="ECO:0000256" key="14">
    <source>
        <dbReference type="ARBA" id="ARBA00044898"/>
    </source>
</evidence>
<dbReference type="EMBL" id="JAKUDN010000001">
    <property type="protein sequence ID" value="MCP8351763.1"/>
    <property type="molecule type" value="Genomic_DNA"/>
</dbReference>
<evidence type="ECO:0000313" key="27">
    <source>
        <dbReference type="EMBL" id="MCP8351763.1"/>
    </source>
</evidence>
<evidence type="ECO:0000256" key="3">
    <source>
        <dbReference type="ARBA" id="ARBA00022448"/>
    </source>
</evidence>
<comment type="function">
    <text evidence="23">Lysosomal dipeptide uniporter that selectively exports lysine, arginine or histidine-containing dipeptides with a net positive charge from the lysosome lumen into the cytosol. Could play a role in a specific type of protein O-glycosylation indirectly regulating macrophages migration and tissue invasion. Also essential for liver homeostasis.</text>
</comment>
<keyword evidence="5 25" id="KW-1133">Transmembrane helix</keyword>
<evidence type="ECO:0000256" key="10">
    <source>
        <dbReference type="ARBA" id="ARBA00044881"/>
    </source>
</evidence>
<evidence type="ECO:0000256" key="13">
    <source>
        <dbReference type="ARBA" id="ARBA00044893"/>
    </source>
</evidence>
<sequence length="417" mass="45871">MIKSHAKKQSPAPIVIGWIVTTAVILFYAYEYLLRLAPSPMYDYFATQFHATAYQIGLIDSAYYWAYIPMQILVGTIMDILGVRKPMFLAVLSCIAGTFLYSLPHSLTLVLLGRMLIGFGSSFGFVAVLKTATLWLPKRLFPLAVGIATSMGMLGAISGISGISILINIFDIETTLQITLGIGFAIFAITYLCVYDKKSRARRSHTKKRIKIVEQTLSNVLSNPQIWLAGTIGLALYLPTQIFGLWGIPYFEHVHDMSRATALKVSPLILWGWLVGGPLVGILCDYVKNRRMILITGSFLTFSTLALLLYMPMTQLNHIIPAMFFMGVFSSVQILVFDIAASSSKRSQAGTAVAVTNMIIMLGGAIQPFIGSLIESMSTDGALFSAEGFNHAFLIMPITCLLAFFLTFLLKDLPSHD</sequence>
<comment type="catalytic activity">
    <reaction evidence="10">
        <text>L-alpha-aminoacyl-L-arginine(out) = L-alpha-aminoacyl-L-arginine(in)</text>
        <dbReference type="Rhea" id="RHEA:79367"/>
        <dbReference type="ChEBI" id="CHEBI:229968"/>
    </reaction>
</comment>
<dbReference type="InterPro" id="IPR011701">
    <property type="entry name" value="MFS"/>
</dbReference>
<feature type="transmembrane region" description="Helical" evidence="25">
    <location>
        <begin position="87"/>
        <end position="103"/>
    </location>
</feature>
<feature type="transmembrane region" description="Helical" evidence="25">
    <location>
        <begin position="141"/>
        <end position="170"/>
    </location>
</feature>
<comment type="catalytic activity">
    <reaction evidence="18">
        <text>L-histidyl-L-alpha-amino acid(out) = L-histidyl-L-alpha-amino acid(in)</text>
        <dbReference type="Rhea" id="RHEA:79379"/>
        <dbReference type="ChEBI" id="CHEBI:229964"/>
    </reaction>
</comment>
<dbReference type="InterPro" id="IPR052187">
    <property type="entry name" value="MFSD1"/>
</dbReference>
<evidence type="ECO:0000256" key="2">
    <source>
        <dbReference type="ARBA" id="ARBA00008335"/>
    </source>
</evidence>
<evidence type="ECO:0000256" key="12">
    <source>
        <dbReference type="ARBA" id="ARBA00044891"/>
    </source>
</evidence>
<evidence type="ECO:0000256" key="15">
    <source>
        <dbReference type="ARBA" id="ARBA00044899"/>
    </source>
</evidence>
<comment type="catalytic activity">
    <reaction evidence="15">
        <text>L-arginyl-L-alpha-amino acid(out) = L-arginyl-L-alpha-amino acid(in)</text>
        <dbReference type="Rhea" id="RHEA:79371"/>
        <dbReference type="ChEBI" id="CHEBI:84315"/>
    </reaction>
</comment>
<evidence type="ECO:0000256" key="6">
    <source>
        <dbReference type="ARBA" id="ARBA00023136"/>
    </source>
</evidence>
<evidence type="ECO:0000256" key="22">
    <source>
        <dbReference type="ARBA" id="ARBA00045018"/>
    </source>
</evidence>
<keyword evidence="4 25" id="KW-0812">Transmembrane</keyword>
<evidence type="ECO:0000256" key="9">
    <source>
        <dbReference type="ARBA" id="ARBA00044878"/>
    </source>
</evidence>
<evidence type="ECO:0000259" key="26">
    <source>
        <dbReference type="PROSITE" id="PS50850"/>
    </source>
</evidence>
<comment type="similarity">
    <text evidence="2">Belongs to the major facilitator superfamily.</text>
</comment>
<keyword evidence="7" id="KW-0458">Lysosome</keyword>
<comment type="caution">
    <text evidence="27">The sequence shown here is derived from an EMBL/GenBank/DDBJ whole genome shotgun (WGS) entry which is preliminary data.</text>
</comment>
<evidence type="ECO:0000256" key="23">
    <source>
        <dbReference type="ARBA" id="ARBA00045709"/>
    </source>
</evidence>
<evidence type="ECO:0000256" key="7">
    <source>
        <dbReference type="ARBA" id="ARBA00023228"/>
    </source>
</evidence>
<feature type="transmembrane region" description="Helical" evidence="25">
    <location>
        <begin position="226"/>
        <end position="248"/>
    </location>
</feature>
<comment type="catalytic activity">
    <reaction evidence="13">
        <text>L-alpha-aminoacyl-L-lysine(out) = L-alpha-aminoacyl-L-lysine(in)</text>
        <dbReference type="Rhea" id="RHEA:79383"/>
        <dbReference type="ChEBI" id="CHEBI:229966"/>
    </reaction>
</comment>
<evidence type="ECO:0000256" key="20">
    <source>
        <dbReference type="ARBA" id="ARBA00044924"/>
    </source>
</evidence>
<dbReference type="PANTHER" id="PTHR23512">
    <property type="entry name" value="MAJOR FACILITATOR SUPERFAMILY DOMAIN-CONTAINING PROTEIN 1"/>
    <property type="match status" value="1"/>
</dbReference>
<comment type="catalytic activity">
    <reaction evidence="14">
        <text>L-aspartyl-L-lysine(out) = L-aspartyl-L-lysine(in)</text>
        <dbReference type="Rhea" id="RHEA:79411"/>
        <dbReference type="ChEBI" id="CHEBI:229953"/>
    </reaction>
</comment>
<dbReference type="Gene3D" id="1.20.1250.20">
    <property type="entry name" value="MFS general substrate transporter like domains"/>
    <property type="match status" value="2"/>
</dbReference>
<evidence type="ECO:0000256" key="5">
    <source>
        <dbReference type="ARBA" id="ARBA00022989"/>
    </source>
</evidence>
<dbReference type="Proteomes" id="UP001320768">
    <property type="component" value="Unassembled WGS sequence"/>
</dbReference>
<feature type="transmembrane region" description="Helical" evidence="25">
    <location>
        <begin position="268"/>
        <end position="286"/>
    </location>
</feature>
<proteinExistence type="inferred from homology"/>
<comment type="catalytic activity">
    <reaction evidence="19">
        <text>L-alanyl-L-lysine(out) = L-alanyl-L-lysine(in)</text>
        <dbReference type="Rhea" id="RHEA:79415"/>
        <dbReference type="ChEBI" id="CHEBI:192470"/>
    </reaction>
</comment>
<comment type="catalytic activity">
    <reaction evidence="11">
        <text>L-alpha-aminoacyl-L-histidine(out) = L-alpha-aminoacyl-L-histidine(in)</text>
        <dbReference type="Rhea" id="RHEA:79375"/>
        <dbReference type="ChEBI" id="CHEBI:229967"/>
    </reaction>
</comment>
<organism evidence="27 28">
    <name type="scientific">Candidatus Synchoanobacter obligatus</name>
    <dbReference type="NCBI Taxonomy" id="2919597"/>
    <lineage>
        <taxon>Bacteria</taxon>
        <taxon>Pseudomonadati</taxon>
        <taxon>Pseudomonadota</taxon>
        <taxon>Gammaproteobacteria</taxon>
        <taxon>Candidatus Comchoanobacterales</taxon>
        <taxon>Candidatus Comchoanobacteraceae</taxon>
        <taxon>Candidatus Synchoanobacter</taxon>
    </lineage>
</organism>
<dbReference type="InterPro" id="IPR036259">
    <property type="entry name" value="MFS_trans_sf"/>
</dbReference>
<keyword evidence="28" id="KW-1185">Reference proteome</keyword>
<dbReference type="SUPFAM" id="SSF103473">
    <property type="entry name" value="MFS general substrate transporter"/>
    <property type="match status" value="1"/>
</dbReference>
<evidence type="ECO:0000256" key="17">
    <source>
        <dbReference type="ARBA" id="ARBA00044903"/>
    </source>
</evidence>
<evidence type="ECO:0000256" key="25">
    <source>
        <dbReference type="SAM" id="Phobius"/>
    </source>
</evidence>
<feature type="transmembrane region" description="Helical" evidence="25">
    <location>
        <begin position="176"/>
        <end position="195"/>
    </location>
</feature>
<comment type="catalytic activity">
    <reaction evidence="16">
        <text>L-lysyl-L-lysine(out) = L-lysyl-L-lysine(in)</text>
        <dbReference type="Rhea" id="RHEA:79403"/>
        <dbReference type="ChEBI" id="CHEBI:229956"/>
    </reaction>
</comment>
<reference evidence="27 28" key="1">
    <citation type="journal article" date="2022" name="Nat. Microbiol.">
        <title>The microbiome of a bacterivorous marine choanoflagellate contains a resource-demanding obligate bacterial associate.</title>
        <authorList>
            <person name="Needham D.M."/>
            <person name="Poirier C."/>
            <person name="Bachy C."/>
            <person name="George E.E."/>
            <person name="Wilken S."/>
            <person name="Yung C.C.M."/>
            <person name="Limardo A.J."/>
            <person name="Morando M."/>
            <person name="Sudek L."/>
            <person name="Malmstrom R.R."/>
            <person name="Keeling P.J."/>
            <person name="Santoro A.E."/>
            <person name="Worden A.Z."/>
        </authorList>
    </citation>
    <scope>NUCLEOTIDE SEQUENCE [LARGE SCALE GENOMIC DNA]</scope>
    <source>
        <strain evidence="27 28">Comchoano-2</strain>
    </source>
</reference>
<feature type="transmembrane region" description="Helical" evidence="25">
    <location>
        <begin position="390"/>
        <end position="410"/>
    </location>
</feature>
<comment type="catalytic activity">
    <reaction evidence="9">
        <text>L-histidyl-glycine(out) = L-histidyl-glycine(in)</text>
        <dbReference type="Rhea" id="RHEA:79395"/>
        <dbReference type="ChEBI" id="CHEBI:229957"/>
    </reaction>
</comment>
<name>A0ABT1L5N7_9GAMM</name>
<evidence type="ECO:0000256" key="18">
    <source>
        <dbReference type="ARBA" id="ARBA00044912"/>
    </source>
</evidence>
<evidence type="ECO:0000313" key="28">
    <source>
        <dbReference type="Proteomes" id="UP001320768"/>
    </source>
</evidence>
<protein>
    <recommendedName>
        <fullName evidence="21">Lysosomal dipeptide transporter MFSD1</fullName>
    </recommendedName>
    <alternativeName>
        <fullName evidence="22">Major facilitator superfamily domain-containing protein 1</fullName>
    </alternativeName>
</protein>
<comment type="catalytic activity">
    <reaction evidence="20">
        <text>L-lysyl-glycine(out) = L-lysyl-glycine(in)</text>
        <dbReference type="Rhea" id="RHEA:79407"/>
        <dbReference type="ChEBI" id="CHEBI:191202"/>
    </reaction>
</comment>
<comment type="catalytic activity">
    <reaction evidence="12">
        <text>L-lysyl-L-alpha-amino acid(out) = L-lysyl-L-alpha-amino acid(in)</text>
        <dbReference type="Rhea" id="RHEA:79387"/>
        <dbReference type="ChEBI" id="CHEBI:229965"/>
    </reaction>
</comment>
<dbReference type="PANTHER" id="PTHR23512:SF3">
    <property type="entry name" value="MAJOR FACILITATOR SUPERFAMILY DOMAIN-CONTAINING PROTEIN 1"/>
    <property type="match status" value="1"/>
</dbReference>
<evidence type="ECO:0000256" key="1">
    <source>
        <dbReference type="ARBA" id="ARBA00004155"/>
    </source>
</evidence>
<dbReference type="InterPro" id="IPR020846">
    <property type="entry name" value="MFS_dom"/>
</dbReference>